<protein>
    <submittedName>
        <fullName evidence="1">Uncharacterized protein</fullName>
    </submittedName>
</protein>
<reference evidence="1 2" key="1">
    <citation type="journal article" date="2015" name="Genome Biol. Evol.">
        <title>Comparative Genomics of a Bacterivorous Green Alga Reveals Evolutionary Causalities and Consequences of Phago-Mixotrophic Mode of Nutrition.</title>
        <authorList>
            <person name="Burns J.A."/>
            <person name="Paasch A."/>
            <person name="Narechania A."/>
            <person name="Kim E."/>
        </authorList>
    </citation>
    <scope>NUCLEOTIDE SEQUENCE [LARGE SCALE GENOMIC DNA]</scope>
    <source>
        <strain evidence="1 2">PLY_AMNH</strain>
    </source>
</reference>
<accession>A0AAE0CI42</accession>
<proteinExistence type="predicted"/>
<gene>
    <name evidence="1" type="ORF">CYMTET_36488</name>
</gene>
<sequence length="286" mass="31328">MSIPLDVSFQRRRAALKLAAVAATAYYLHRSGVAKSVTSNCSRLLSAVNDSFEAFVEYSKLAKSVAKDLRQYVEAEDQTEVPQSIRQLLRVAQCREAEALVTSVTSSTVRGALKGARRDAPESEEEREARLQTMERVLDKVLSERTMGLLSVLMGNTYRMCFRATTDELSSLIGRHGGATQSSESLLQFIEVIGGSRTRAVMASYISTVVSSAVGAVIEKTKDFHPLDEALSTLTKPENRQVVQHIVNSLTATAVRTAIISSRETLSRRGEEVTVVSQVGKIEEVE</sequence>
<comment type="caution">
    <text evidence="1">The sequence shown here is derived from an EMBL/GenBank/DDBJ whole genome shotgun (WGS) entry which is preliminary data.</text>
</comment>
<organism evidence="1 2">
    <name type="scientific">Cymbomonas tetramitiformis</name>
    <dbReference type="NCBI Taxonomy" id="36881"/>
    <lineage>
        <taxon>Eukaryota</taxon>
        <taxon>Viridiplantae</taxon>
        <taxon>Chlorophyta</taxon>
        <taxon>Pyramimonadophyceae</taxon>
        <taxon>Pyramimonadales</taxon>
        <taxon>Pyramimonadaceae</taxon>
        <taxon>Cymbomonas</taxon>
    </lineage>
</organism>
<dbReference type="EMBL" id="LGRX02023792">
    <property type="protein sequence ID" value="KAK3254295.1"/>
    <property type="molecule type" value="Genomic_DNA"/>
</dbReference>
<name>A0AAE0CI42_9CHLO</name>
<evidence type="ECO:0000313" key="1">
    <source>
        <dbReference type="EMBL" id="KAK3254295.1"/>
    </source>
</evidence>
<dbReference type="Proteomes" id="UP001190700">
    <property type="component" value="Unassembled WGS sequence"/>
</dbReference>
<dbReference type="AlphaFoldDB" id="A0AAE0CI42"/>
<evidence type="ECO:0000313" key="2">
    <source>
        <dbReference type="Proteomes" id="UP001190700"/>
    </source>
</evidence>
<keyword evidence="2" id="KW-1185">Reference proteome</keyword>